<dbReference type="EMBL" id="QPJW01000002">
    <property type="protein sequence ID" value="RCX21728.1"/>
    <property type="molecule type" value="Genomic_DNA"/>
</dbReference>
<name>A0A369BM78_9BACL</name>
<dbReference type="Proteomes" id="UP000253090">
    <property type="component" value="Unassembled WGS sequence"/>
</dbReference>
<organism evidence="1 2">
    <name type="scientific">Fontibacillus phaseoli</name>
    <dbReference type="NCBI Taxonomy" id="1416533"/>
    <lineage>
        <taxon>Bacteria</taxon>
        <taxon>Bacillati</taxon>
        <taxon>Bacillota</taxon>
        <taxon>Bacilli</taxon>
        <taxon>Bacillales</taxon>
        <taxon>Paenibacillaceae</taxon>
        <taxon>Fontibacillus</taxon>
    </lineage>
</organism>
<proteinExistence type="predicted"/>
<evidence type="ECO:0000313" key="2">
    <source>
        <dbReference type="Proteomes" id="UP000253090"/>
    </source>
</evidence>
<evidence type="ECO:0000313" key="1">
    <source>
        <dbReference type="EMBL" id="RCX21728.1"/>
    </source>
</evidence>
<keyword evidence="2" id="KW-1185">Reference proteome</keyword>
<gene>
    <name evidence="1" type="ORF">DFP94_102485</name>
</gene>
<dbReference type="AlphaFoldDB" id="A0A369BM78"/>
<protein>
    <submittedName>
        <fullName evidence="1">Uncharacterized protein</fullName>
    </submittedName>
</protein>
<dbReference type="RefSeq" id="WP_114496273.1">
    <property type="nucleotide sequence ID" value="NZ_QPJW01000002.1"/>
</dbReference>
<dbReference type="OrthoDB" id="2989999at2"/>
<comment type="caution">
    <text evidence="1">The sequence shown here is derived from an EMBL/GenBank/DDBJ whole genome shotgun (WGS) entry which is preliminary data.</text>
</comment>
<sequence>MNHSYFIYDERLDIHVPHLEQPFEDYHLSERLAIIETWEDARGRIPTKVKKLEREIERKLQKMNEEDDFEASCNLNGEIADLASRINDLHIWYRISQDEDSVPIKRYL</sequence>
<accession>A0A369BM78</accession>
<reference evidence="1 2" key="1">
    <citation type="submission" date="2018-07" db="EMBL/GenBank/DDBJ databases">
        <title>Genomic Encyclopedia of Type Strains, Phase III (KMG-III): the genomes of soil and plant-associated and newly described type strains.</title>
        <authorList>
            <person name="Whitman W."/>
        </authorList>
    </citation>
    <scope>NUCLEOTIDE SEQUENCE [LARGE SCALE GENOMIC DNA]</scope>
    <source>
        <strain evidence="1 2">CECT 8333</strain>
    </source>
</reference>